<name>A0ACC5RRP4_ENTAG</name>
<gene>
    <name evidence="1" type="ORF">JJL49_19115</name>
</gene>
<dbReference type="EMBL" id="JAEOXF010000014">
    <property type="protein sequence ID" value="MBK4727344.1"/>
    <property type="molecule type" value="Genomic_DNA"/>
</dbReference>
<accession>A0ACC5RRP4</accession>
<sequence length="213" mass="22157">MNKPIIVLGAGGHAAVLVDVLRSQGRTPMALVAPTKGTERAVLADISYWPDEKQILTMSPDDVELVNGVGSLPGNSLREELFARYKVLGYRFSRIISPRSIISDYAVLEEGVQVMAGAIIQTGVRIGQNSIVNTGAVIDHDCQIGAHNHIAPGAVLCGGVLAGIGVHIGTGATVIQGLSVGDRGVVSAGATLTRSLETAQIAYVARGIVMPIK</sequence>
<keyword evidence="2" id="KW-1185">Reference proteome</keyword>
<organism evidence="1 2">
    <name type="scientific">Enterobacter agglomerans</name>
    <name type="common">Erwinia herbicola</name>
    <name type="synonym">Pantoea agglomerans</name>
    <dbReference type="NCBI Taxonomy" id="549"/>
    <lineage>
        <taxon>Bacteria</taxon>
        <taxon>Pseudomonadati</taxon>
        <taxon>Pseudomonadota</taxon>
        <taxon>Gammaproteobacteria</taxon>
        <taxon>Enterobacterales</taxon>
        <taxon>Erwiniaceae</taxon>
        <taxon>Pantoea</taxon>
        <taxon>Pantoea agglomerans group</taxon>
    </lineage>
</organism>
<reference evidence="1" key="1">
    <citation type="submission" date="2021-01" db="EMBL/GenBank/DDBJ databases">
        <title>Draft genome of Pantoea agglomerans Eh 335.</title>
        <authorList>
            <person name="Emsley S.A."/>
            <person name="Oline D.K."/>
            <person name="Saw J.H."/>
            <person name="Ushijima B."/>
            <person name="Videau P."/>
            <person name="Koyack M.J."/>
        </authorList>
    </citation>
    <scope>NUCLEOTIDE SEQUENCE</scope>
    <source>
        <strain evidence="1">Eh 335</strain>
    </source>
</reference>
<evidence type="ECO:0000313" key="2">
    <source>
        <dbReference type="Proteomes" id="UP000633731"/>
    </source>
</evidence>
<protein>
    <submittedName>
        <fullName evidence="1">Acetyltransferase</fullName>
    </submittedName>
</protein>
<evidence type="ECO:0000313" key="1">
    <source>
        <dbReference type="EMBL" id="MBK4727344.1"/>
    </source>
</evidence>
<proteinExistence type="predicted"/>
<comment type="caution">
    <text evidence="1">The sequence shown here is derived from an EMBL/GenBank/DDBJ whole genome shotgun (WGS) entry which is preliminary data.</text>
</comment>
<dbReference type="Proteomes" id="UP000633731">
    <property type="component" value="Unassembled WGS sequence"/>
</dbReference>